<name>A0AB35BZB2_9GAMM</name>
<dbReference type="GO" id="GO:0003677">
    <property type="term" value="F:DNA binding"/>
    <property type="evidence" value="ECO:0007669"/>
    <property type="project" value="InterPro"/>
</dbReference>
<dbReference type="FunFam" id="3.10.50.30:FF:000001">
    <property type="entry name" value="Transcription elongation factor GreA"/>
    <property type="match status" value="1"/>
</dbReference>
<keyword evidence="2" id="KW-0648">Protein biosynthesis</keyword>
<dbReference type="InterPro" id="IPR023459">
    <property type="entry name" value="Tscrpt_elong_fac_GreA/B_fam"/>
</dbReference>
<dbReference type="PANTHER" id="PTHR30437:SF6">
    <property type="entry name" value="TRANSCRIPTION ELONGATION FACTOR GREB"/>
    <property type="match status" value="1"/>
</dbReference>
<gene>
    <name evidence="2" type="ORF">J7561_07270</name>
</gene>
<sequence>MTYCHQVNTFSLEIVYNHIGLLYQYNKRKLREIDRRIHYLTKRLEELRPVDYSPEQEGKIYFGASVTLSDENNENDILTFRIVGPDEIYHQKHYISIDSPMARACLGKEEGDEVKVKTELSHKTWIIESIEYGNAS</sequence>
<dbReference type="GO" id="GO:0070063">
    <property type="term" value="F:RNA polymerase binding"/>
    <property type="evidence" value="ECO:0007669"/>
    <property type="project" value="InterPro"/>
</dbReference>
<evidence type="ECO:0000313" key="2">
    <source>
        <dbReference type="EMBL" id="MBS7825004.1"/>
    </source>
</evidence>
<reference evidence="2" key="1">
    <citation type="submission" date="2021-03" db="EMBL/GenBank/DDBJ databases">
        <title>Identification and antibiotic profiling of Wohlfahrtiimonas chitiniclastica, an underestimated human pathogen.</title>
        <authorList>
            <person name="Kopf A."/>
            <person name="Bunk B."/>
            <person name="Coldewey S."/>
            <person name="Gunzer F."/>
            <person name="Riedel T."/>
            <person name="Schroettner P."/>
        </authorList>
    </citation>
    <scope>NUCLEOTIDE SEQUENCE</scope>
    <source>
        <strain evidence="2">DSM 100917</strain>
    </source>
</reference>
<dbReference type="AlphaFoldDB" id="A0AB35BZB2"/>
<dbReference type="Gene3D" id="3.10.50.30">
    <property type="entry name" value="Transcription elongation factor, GreA/GreB, C-terminal domain"/>
    <property type="match status" value="1"/>
</dbReference>
<dbReference type="GO" id="GO:0032784">
    <property type="term" value="P:regulation of DNA-templated transcription elongation"/>
    <property type="evidence" value="ECO:0007669"/>
    <property type="project" value="InterPro"/>
</dbReference>
<dbReference type="RefSeq" id="WP_213404132.1">
    <property type="nucleotide sequence ID" value="NZ_JAGIBT010000007.1"/>
</dbReference>
<dbReference type="InterPro" id="IPR001437">
    <property type="entry name" value="Tscrpt_elong_fac_GreA/B_C"/>
</dbReference>
<dbReference type="GO" id="GO:0003746">
    <property type="term" value="F:translation elongation factor activity"/>
    <property type="evidence" value="ECO:0007669"/>
    <property type="project" value="UniProtKB-KW"/>
</dbReference>
<feature type="domain" description="Transcription elongation factor GreA/GreB C-terminal" evidence="1">
    <location>
        <begin position="56"/>
        <end position="132"/>
    </location>
</feature>
<protein>
    <submittedName>
        <fullName evidence="2">GreA/GreB family elongation factor</fullName>
    </submittedName>
</protein>
<dbReference type="SUPFAM" id="SSF54534">
    <property type="entry name" value="FKBP-like"/>
    <property type="match status" value="1"/>
</dbReference>
<dbReference type="PIRSF" id="PIRSF006092">
    <property type="entry name" value="GreA_GreB"/>
    <property type="match status" value="1"/>
</dbReference>
<dbReference type="InterPro" id="IPR036953">
    <property type="entry name" value="GreA/GreB_C_sf"/>
</dbReference>
<dbReference type="EMBL" id="JAGIBU010000006">
    <property type="protein sequence ID" value="MBS7825004.1"/>
    <property type="molecule type" value="Genomic_DNA"/>
</dbReference>
<accession>A0AB35BZB2</accession>
<evidence type="ECO:0000259" key="1">
    <source>
        <dbReference type="Pfam" id="PF01272"/>
    </source>
</evidence>
<evidence type="ECO:0000313" key="3">
    <source>
        <dbReference type="Proteomes" id="UP000680020"/>
    </source>
</evidence>
<organism evidence="2 3">
    <name type="scientific">Wohlfahrtiimonas chitiniclastica</name>
    <dbReference type="NCBI Taxonomy" id="400946"/>
    <lineage>
        <taxon>Bacteria</taxon>
        <taxon>Pseudomonadati</taxon>
        <taxon>Pseudomonadota</taxon>
        <taxon>Gammaproteobacteria</taxon>
        <taxon>Cardiobacteriales</taxon>
        <taxon>Ignatzschineriaceae</taxon>
        <taxon>Wohlfahrtiimonas</taxon>
    </lineage>
</organism>
<proteinExistence type="predicted"/>
<dbReference type="GO" id="GO:0006354">
    <property type="term" value="P:DNA-templated transcription elongation"/>
    <property type="evidence" value="ECO:0007669"/>
    <property type="project" value="TreeGrafter"/>
</dbReference>
<comment type="caution">
    <text evidence="2">The sequence shown here is derived from an EMBL/GenBank/DDBJ whole genome shotgun (WGS) entry which is preliminary data.</text>
</comment>
<keyword evidence="2" id="KW-0251">Elongation factor</keyword>
<dbReference type="PANTHER" id="PTHR30437">
    <property type="entry name" value="TRANSCRIPTION ELONGATION FACTOR GREA"/>
    <property type="match status" value="1"/>
</dbReference>
<dbReference type="Pfam" id="PF01272">
    <property type="entry name" value="GreA_GreB"/>
    <property type="match status" value="1"/>
</dbReference>
<dbReference type="Proteomes" id="UP000680020">
    <property type="component" value="Unassembled WGS sequence"/>
</dbReference>